<evidence type="ECO:0000313" key="2">
    <source>
        <dbReference type="Proteomes" id="UP000675881"/>
    </source>
</evidence>
<gene>
    <name evidence="1" type="ORF">LSAA_6307</name>
</gene>
<reference evidence="1" key="1">
    <citation type="submission" date="2021-02" db="EMBL/GenBank/DDBJ databases">
        <authorList>
            <person name="Bekaert M."/>
        </authorList>
    </citation>
    <scope>NUCLEOTIDE SEQUENCE</scope>
    <source>
        <strain evidence="1">IoA-00</strain>
    </source>
</reference>
<keyword evidence="2" id="KW-1185">Reference proteome</keyword>
<dbReference type="Proteomes" id="UP000675881">
    <property type="component" value="Chromosome 2"/>
</dbReference>
<proteinExistence type="predicted"/>
<dbReference type="AlphaFoldDB" id="A0A7R8CNK6"/>
<evidence type="ECO:0000313" key="1">
    <source>
        <dbReference type="EMBL" id="CAF2876229.1"/>
    </source>
</evidence>
<name>A0A7R8CNK6_LEPSM</name>
<sequence length="182" mass="20807">MKRRDMKKRLEVLTSKVDSSRSSRTTQNDGEFQSISYLPIFFSYFDGKNVPCLLNTPPRTSKMTTTMSKVQYINKGTSVDIKTEEKFKNRFSIKNLKHNFPRVNEANPAEASSFRHSSFSLITKKISPQVCLQCPCSPDTIVIYRRYIPGLVKDKFKVIGVLMDGNLQNTTSRNSIRGFTAF</sequence>
<organism evidence="1 2">
    <name type="scientific">Lepeophtheirus salmonis</name>
    <name type="common">Salmon louse</name>
    <name type="synonym">Caligus salmonis</name>
    <dbReference type="NCBI Taxonomy" id="72036"/>
    <lineage>
        <taxon>Eukaryota</taxon>
        <taxon>Metazoa</taxon>
        <taxon>Ecdysozoa</taxon>
        <taxon>Arthropoda</taxon>
        <taxon>Crustacea</taxon>
        <taxon>Multicrustacea</taxon>
        <taxon>Hexanauplia</taxon>
        <taxon>Copepoda</taxon>
        <taxon>Siphonostomatoida</taxon>
        <taxon>Caligidae</taxon>
        <taxon>Lepeophtheirus</taxon>
    </lineage>
</organism>
<accession>A0A7R8CNK6</accession>
<dbReference type="EMBL" id="HG994581">
    <property type="protein sequence ID" value="CAF2876229.1"/>
    <property type="molecule type" value="Genomic_DNA"/>
</dbReference>
<protein>
    <submittedName>
        <fullName evidence="1">(salmon louse) hypothetical protein</fullName>
    </submittedName>
</protein>
<dbReference type="OrthoDB" id="6367823at2759"/>